<dbReference type="PROSITE" id="PS51318">
    <property type="entry name" value="TAT"/>
    <property type="match status" value="1"/>
</dbReference>
<evidence type="ECO:0000256" key="1">
    <source>
        <dbReference type="SAM" id="MobiDB-lite"/>
    </source>
</evidence>
<name>A0A1I4QXL6_9BURK</name>
<evidence type="ECO:0000259" key="3">
    <source>
        <dbReference type="Pfam" id="PF16655"/>
    </source>
</evidence>
<dbReference type="InterPro" id="IPR032093">
    <property type="entry name" value="PhoD_N"/>
</dbReference>
<dbReference type="RefSeq" id="WP_093389580.1">
    <property type="nucleotide sequence ID" value="NZ_FOTW01000020.1"/>
</dbReference>
<evidence type="ECO:0000259" key="2">
    <source>
        <dbReference type="Pfam" id="PF09423"/>
    </source>
</evidence>
<feature type="region of interest" description="Disordered" evidence="1">
    <location>
        <begin position="570"/>
        <end position="599"/>
    </location>
</feature>
<dbReference type="Gene3D" id="3.60.21.70">
    <property type="entry name" value="PhoD-like phosphatase"/>
    <property type="match status" value="1"/>
</dbReference>
<dbReference type="EMBL" id="FOTW01000020">
    <property type="protein sequence ID" value="SFM44747.1"/>
    <property type="molecule type" value="Genomic_DNA"/>
</dbReference>
<dbReference type="SUPFAM" id="SSF56300">
    <property type="entry name" value="Metallo-dependent phosphatases"/>
    <property type="match status" value="1"/>
</dbReference>
<protein>
    <submittedName>
        <fullName evidence="4">Alkaline phosphatase D</fullName>
    </submittedName>
</protein>
<dbReference type="PANTHER" id="PTHR43606:SF2">
    <property type="entry name" value="ALKALINE PHOSPHATASE FAMILY PROTEIN (AFU_ORTHOLOGUE AFUA_5G03860)"/>
    <property type="match status" value="1"/>
</dbReference>
<evidence type="ECO:0000313" key="4">
    <source>
        <dbReference type="EMBL" id="SFM44747.1"/>
    </source>
</evidence>
<dbReference type="Pfam" id="PF09423">
    <property type="entry name" value="PhoD"/>
    <property type="match status" value="1"/>
</dbReference>
<dbReference type="InterPro" id="IPR038607">
    <property type="entry name" value="PhoD-like_sf"/>
</dbReference>
<dbReference type="InterPro" id="IPR018946">
    <property type="entry name" value="PhoD-like_MPP"/>
</dbReference>
<proteinExistence type="predicted"/>
<dbReference type="Proteomes" id="UP000199470">
    <property type="component" value="Unassembled WGS sequence"/>
</dbReference>
<evidence type="ECO:0000313" key="5">
    <source>
        <dbReference type="Proteomes" id="UP000199470"/>
    </source>
</evidence>
<gene>
    <name evidence="4" type="ORF">SAMN02982985_04115</name>
</gene>
<dbReference type="Pfam" id="PF16655">
    <property type="entry name" value="PhoD_N"/>
    <property type="match status" value="1"/>
</dbReference>
<feature type="domain" description="PhoD-like phosphatase metallophosphatase" evidence="2">
    <location>
        <begin position="134"/>
        <end position="547"/>
    </location>
</feature>
<accession>A0A1I4QXL6</accession>
<feature type="domain" description="Phospholipase D N-terminal" evidence="3">
    <location>
        <begin position="33"/>
        <end position="122"/>
    </location>
</feature>
<keyword evidence="5" id="KW-1185">Reference proteome</keyword>
<organism evidence="4 5">
    <name type="scientific">Rugamonas rubra</name>
    <dbReference type="NCBI Taxonomy" id="758825"/>
    <lineage>
        <taxon>Bacteria</taxon>
        <taxon>Pseudomonadati</taxon>
        <taxon>Pseudomonadota</taxon>
        <taxon>Betaproteobacteria</taxon>
        <taxon>Burkholderiales</taxon>
        <taxon>Oxalobacteraceae</taxon>
        <taxon>Telluria group</taxon>
        <taxon>Rugamonas</taxon>
    </lineage>
</organism>
<sequence length="599" mass="65971">MRHDRRQFLGAGLALGIATPGRAAAPGATPFRHGVASGDPHADGLLLWTRVSDAPPGQPVNGRWQLAASADFASPLAEGGFSTDAARDYTVKVEVDGLRPGTDYFYRFTALGRHSPVGRARTLPQGALAELNIALCCCAVYFRGYFHAYAEMAAMARLDVVLFLGDYIYEYGLKNLTREQLVHLPDPAHDTVTLDDYRRRYAQTRSDPSLQAAHARAPWICMWDDHELANDDWSGGAQNHVSERDGPWEARKAVAVQAYLEWMPIRDPAPQLRRYDVERSFAFGQLATLILPETRLKARDRQLSLTRDIEWRLLDVSDPAHPVPVSDPALLALAPAALPAHIKRVPDAAALRRKLDAPQRRMLGEEQMRWVEGEMRGSVKAGRPWVLFASETVMASTVCPDLTPWVRAPGRKTRPSTLPGLAAMLNALYELSRFKMPMVGLDSWDGYGAERKRLYEMIERTGARTVVLSGDSHMAWANELHHQQRRVAVEVSSSTLTGPTFAELIQVEDVPFGRLLAEQSPDVHWCDAQAIGFIHVRITPAAVQANFINVDAPAAPRPGCSVVKRIEAKAESGGVGPWRELGEPGEPGEPVQPVAPARG</sequence>
<dbReference type="PANTHER" id="PTHR43606">
    <property type="entry name" value="PHOSPHATASE, PUTATIVE (AFU_ORTHOLOGUE AFUA_6G08710)-RELATED"/>
    <property type="match status" value="1"/>
</dbReference>
<dbReference type="STRING" id="758825.SAMN02982985_04115"/>
<dbReference type="AlphaFoldDB" id="A0A1I4QXL6"/>
<dbReference type="CDD" id="cd07389">
    <property type="entry name" value="MPP_PhoD"/>
    <property type="match status" value="1"/>
</dbReference>
<reference evidence="4 5" key="1">
    <citation type="submission" date="2016-10" db="EMBL/GenBank/DDBJ databases">
        <authorList>
            <person name="de Groot N.N."/>
        </authorList>
    </citation>
    <scope>NUCLEOTIDE SEQUENCE [LARGE SCALE GENOMIC DNA]</scope>
    <source>
        <strain evidence="4 5">ATCC 43154</strain>
    </source>
</reference>
<dbReference type="InterPro" id="IPR029052">
    <property type="entry name" value="Metallo-depent_PP-like"/>
</dbReference>
<dbReference type="Gene3D" id="2.60.40.380">
    <property type="entry name" value="Purple acid phosphatase-like, N-terminal"/>
    <property type="match status" value="1"/>
</dbReference>
<dbReference type="OrthoDB" id="327733at2"/>
<dbReference type="InterPro" id="IPR052900">
    <property type="entry name" value="Phospholipid_Metab_Enz"/>
</dbReference>
<dbReference type="InterPro" id="IPR006311">
    <property type="entry name" value="TAT_signal"/>
</dbReference>